<dbReference type="OrthoDB" id="9774675at2"/>
<accession>A0A1D9GK03</accession>
<evidence type="ECO:0000313" key="7">
    <source>
        <dbReference type="EMBL" id="AOY87720.1"/>
    </source>
</evidence>
<dbReference type="SUPFAM" id="SSF51905">
    <property type="entry name" value="FAD/NAD(P)-binding domain"/>
    <property type="match status" value="1"/>
</dbReference>
<dbReference type="PANTHER" id="PTHR46091">
    <property type="entry name" value="BLR7054 PROTEIN"/>
    <property type="match status" value="1"/>
</dbReference>
<dbReference type="InterPro" id="IPR036188">
    <property type="entry name" value="FAD/NAD-bd_sf"/>
</dbReference>
<proteinExistence type="predicted"/>
<dbReference type="AlphaFoldDB" id="A0A1D9GK03"/>
<dbReference type="Proteomes" id="UP000177445">
    <property type="component" value="Chromosome"/>
</dbReference>
<dbReference type="InterPro" id="IPR052206">
    <property type="entry name" value="Retinol_saturase"/>
</dbReference>
<reference evidence="7 8" key="1">
    <citation type="submission" date="2016-10" db="EMBL/GenBank/DDBJ databases">
        <title>Marinobacter salinus sp. nov., a moderately halophilic bacterium isolated from a tidal flat environment.</title>
        <authorList>
            <person name="Park S.-J."/>
        </authorList>
    </citation>
    <scope>NUCLEOTIDE SEQUENCE [LARGE SCALE GENOMIC DNA]</scope>
    <source>
        <strain evidence="7 8">Hb8</strain>
    </source>
</reference>
<evidence type="ECO:0000256" key="2">
    <source>
        <dbReference type="ARBA" id="ARBA00022729"/>
    </source>
</evidence>
<organism evidence="7 8">
    <name type="scientific">Marinobacter salinus</name>
    <dbReference type="NCBI Taxonomy" id="1874317"/>
    <lineage>
        <taxon>Bacteria</taxon>
        <taxon>Pseudomonadati</taxon>
        <taxon>Pseudomonadota</taxon>
        <taxon>Gammaproteobacteria</taxon>
        <taxon>Pseudomonadales</taxon>
        <taxon>Marinobacteraceae</taxon>
        <taxon>Marinobacter</taxon>
    </lineage>
</organism>
<evidence type="ECO:0000313" key="8">
    <source>
        <dbReference type="Proteomes" id="UP000177445"/>
    </source>
</evidence>
<keyword evidence="1" id="KW-0285">Flavoprotein</keyword>
<evidence type="ECO:0000256" key="1">
    <source>
        <dbReference type="ARBA" id="ARBA00022630"/>
    </source>
</evidence>
<gene>
    <name evidence="7" type="ORF">BKP64_05780</name>
</gene>
<dbReference type="EMBL" id="CP017715">
    <property type="protein sequence ID" value="AOY87720.1"/>
    <property type="molecule type" value="Genomic_DNA"/>
</dbReference>
<keyword evidence="4" id="KW-0521">NADP</keyword>
<name>A0A1D9GK03_9GAMM</name>
<dbReference type="InterPro" id="IPR002937">
    <property type="entry name" value="Amino_oxidase"/>
</dbReference>
<feature type="domain" description="Amine oxidase" evidence="6">
    <location>
        <begin position="19"/>
        <end position="299"/>
    </location>
</feature>
<dbReference type="RefSeq" id="WP_070967181.1">
    <property type="nucleotide sequence ID" value="NZ_CP017715.1"/>
</dbReference>
<dbReference type="STRING" id="1874317.BKP64_05780"/>
<dbReference type="Pfam" id="PF01593">
    <property type="entry name" value="Amino_oxidase"/>
    <property type="match status" value="1"/>
</dbReference>
<evidence type="ECO:0000256" key="5">
    <source>
        <dbReference type="ARBA" id="ARBA00023027"/>
    </source>
</evidence>
<sequence>MTAASNENQFDVIVIGSGMGGMTTATALSRMGHQVLMLEQAQVLGGLTHSFTRAGFSWDVGLHYCGIFGHAQFAGRILDWLSGGTIEFRSLGTIYDTLHFPDGFEIAVGRPAEAYKMELKDQFPDNAAEIDAYFEALLSAEEAAYMVGAERSIPEPFRSAHRWWNKKKIQRWANRTTGEVIDELISNPKLAAVLSAQWGTYGGKPREASFAFHGMVMGHYLEGAGYPVGGAGAIAKGLVPVIEAAGGCARAGTPVSEILLEIGKAVGVRTQSGEQFHAPIIVSAIGAGETVKHLLPREICKQSWAQEIATFKPSICHFDLYLGFEGDIAKHGATRSNHWFYNSWDTNDAIWTGGDSEPFSMAFVSFSSLKNPAHDPGPTSKHTGDVMLWADWSSVAKFADGGAAEHPDEWAAFKQSIESRMLNFFKEKFPDLAPLIVYHELGTPLATAFFTGHEKGGFYGVETTPRRMLSDALNARTPVPGLFLTGQDVMSPGIAGALAGGMFSAAAVDPRVFQKLK</sequence>
<dbReference type="KEGG" id="msq:BKP64_05780"/>
<evidence type="ECO:0000256" key="3">
    <source>
        <dbReference type="ARBA" id="ARBA00022827"/>
    </source>
</evidence>
<dbReference type="Gene3D" id="3.50.50.60">
    <property type="entry name" value="FAD/NAD(P)-binding domain"/>
    <property type="match status" value="2"/>
</dbReference>
<keyword evidence="2" id="KW-0732">Signal</keyword>
<dbReference type="PANTHER" id="PTHR46091:SF3">
    <property type="entry name" value="AMINE OXIDASE DOMAIN-CONTAINING PROTEIN"/>
    <property type="match status" value="1"/>
</dbReference>
<keyword evidence="8" id="KW-1185">Reference proteome</keyword>
<evidence type="ECO:0000256" key="4">
    <source>
        <dbReference type="ARBA" id="ARBA00022857"/>
    </source>
</evidence>
<keyword evidence="5" id="KW-0520">NAD</keyword>
<dbReference type="GO" id="GO:0016491">
    <property type="term" value="F:oxidoreductase activity"/>
    <property type="evidence" value="ECO:0007669"/>
    <property type="project" value="InterPro"/>
</dbReference>
<evidence type="ECO:0000259" key="6">
    <source>
        <dbReference type="Pfam" id="PF01593"/>
    </source>
</evidence>
<protein>
    <recommendedName>
        <fullName evidence="6">Amine oxidase domain-containing protein</fullName>
    </recommendedName>
</protein>
<keyword evidence="3" id="KW-0274">FAD</keyword>